<keyword evidence="3" id="KW-0547">Nucleotide-binding</keyword>
<proteinExistence type="predicted"/>
<sequence length="174" mass="20298">MNTIYQAPVDSFTGFNMNYPHVMKSYAFTFKTIEEAYRLAHTIAEICNFNEKKIELGLNEVFFNAIEHGNLNISNKEKTELRVQNHWQEEIQKRLNEPEHRLKYVDVQVDITPDLICIKVTDQGNGFDWKALEENALPSPLAYHGRGLLVAKSMCFDNLEFSKKGNQVYCWIYK</sequence>
<accession>A0A0Q9Z0I3</accession>
<dbReference type="Proteomes" id="UP000051497">
    <property type="component" value="Unassembled WGS sequence"/>
</dbReference>
<keyword evidence="4" id="KW-1185">Reference proteome</keyword>
<dbReference type="AlphaFoldDB" id="A0A0Q9Z0I3"/>
<dbReference type="CDD" id="cd16936">
    <property type="entry name" value="HATPase_RsbW-like"/>
    <property type="match status" value="1"/>
</dbReference>
<dbReference type="Gene3D" id="3.30.565.10">
    <property type="entry name" value="Histidine kinase-like ATPase, C-terminal domain"/>
    <property type="match status" value="1"/>
</dbReference>
<dbReference type="STRING" id="295108.HT99x_00345"/>
<gene>
    <name evidence="2" type="ORF">HT99x_00345</name>
    <name evidence="3" type="ORF">HT99x_010370</name>
</gene>
<dbReference type="EMBL" id="LKAJ01000001">
    <property type="protein sequence ID" value="KRG22804.1"/>
    <property type="molecule type" value="Genomic_DNA"/>
</dbReference>
<dbReference type="EMBL" id="LKAJ02000001">
    <property type="protein sequence ID" value="MCS5711836.1"/>
    <property type="molecule type" value="Genomic_DNA"/>
</dbReference>
<dbReference type="RefSeq" id="WP_075064982.1">
    <property type="nucleotide sequence ID" value="NZ_LKAJ02000001.1"/>
</dbReference>
<evidence type="ECO:0000259" key="1">
    <source>
        <dbReference type="Pfam" id="PF13581"/>
    </source>
</evidence>
<evidence type="ECO:0000313" key="3">
    <source>
        <dbReference type="EMBL" id="MCS5711836.1"/>
    </source>
</evidence>
<keyword evidence="3" id="KW-0067">ATP-binding</keyword>
<dbReference type="GO" id="GO:0005524">
    <property type="term" value="F:ATP binding"/>
    <property type="evidence" value="ECO:0007669"/>
    <property type="project" value="UniProtKB-KW"/>
</dbReference>
<dbReference type="InterPro" id="IPR003594">
    <property type="entry name" value="HATPase_dom"/>
</dbReference>
<dbReference type="SUPFAM" id="SSF55874">
    <property type="entry name" value="ATPase domain of HSP90 chaperone/DNA topoisomerase II/histidine kinase"/>
    <property type="match status" value="1"/>
</dbReference>
<dbReference type="Pfam" id="PF13581">
    <property type="entry name" value="HATPase_c_2"/>
    <property type="match status" value="1"/>
</dbReference>
<feature type="domain" description="Histidine kinase/HSP90-like ATPase" evidence="1">
    <location>
        <begin position="52"/>
        <end position="168"/>
    </location>
</feature>
<evidence type="ECO:0000313" key="4">
    <source>
        <dbReference type="Proteomes" id="UP000051497"/>
    </source>
</evidence>
<name>A0A0Q9Z0I3_9GAMM</name>
<reference evidence="3" key="2">
    <citation type="journal article" date="2016" name="Genome Announc.">
        <title>Draft Genome Sequences of Two Novel Amoeba-Resistant Intranuclear Bacteria, 'Candidatus Berkiella cookevillensis' and 'Candidatus Berkiella aquae'.</title>
        <authorList>
            <person name="Mehari Y.T."/>
            <person name="Arivett B.A."/>
            <person name="Farone A.L."/>
            <person name="Gunderson J.H."/>
            <person name="Farone M.B."/>
        </authorList>
    </citation>
    <scope>NUCLEOTIDE SEQUENCE</scope>
    <source>
        <strain evidence="3">HT99</strain>
    </source>
</reference>
<dbReference type="OrthoDB" id="9800897at2"/>
<dbReference type="InterPro" id="IPR036890">
    <property type="entry name" value="HATPase_C_sf"/>
</dbReference>
<protein>
    <submittedName>
        <fullName evidence="3">ATP-binding protein</fullName>
    </submittedName>
</protein>
<reference evidence="3" key="3">
    <citation type="submission" date="2021-06" db="EMBL/GenBank/DDBJ databases">
        <title>Genomic Description and Analysis of Intracellular Bacteria, Candidatus Berkiella cookevillensis and Candidatus Berkiella aquae.</title>
        <authorList>
            <person name="Kidane D.T."/>
            <person name="Mehari Y.T."/>
            <person name="Rice F.C."/>
            <person name="Arivett B.A."/>
            <person name="Farone A.L."/>
            <person name="Berk S.G."/>
            <person name="Farone M.B."/>
        </authorList>
    </citation>
    <scope>NUCLEOTIDE SEQUENCE</scope>
    <source>
        <strain evidence="3">HT99</strain>
    </source>
</reference>
<evidence type="ECO:0000313" key="2">
    <source>
        <dbReference type="EMBL" id="KRG22804.1"/>
    </source>
</evidence>
<organism evidence="2">
    <name type="scientific">Candidatus Berkiella aquae</name>
    <dbReference type="NCBI Taxonomy" id="295108"/>
    <lineage>
        <taxon>Bacteria</taxon>
        <taxon>Pseudomonadati</taxon>
        <taxon>Pseudomonadota</taxon>
        <taxon>Gammaproteobacteria</taxon>
        <taxon>Candidatus Berkiellales</taxon>
        <taxon>Candidatus Berkiellaceae</taxon>
        <taxon>Candidatus Berkiella</taxon>
    </lineage>
</organism>
<reference evidence="2" key="1">
    <citation type="submission" date="2015-09" db="EMBL/GenBank/DDBJ databases">
        <title>Draft Genome Sequences of Two Novel Amoeba-resistant Intranuclear Bacteria, Candidatus Berkiella cookevillensis and Candidatus Berkiella aquae.</title>
        <authorList>
            <person name="Mehari Y.T."/>
            <person name="Arivett B.A."/>
            <person name="Farone A.L."/>
            <person name="Gunderson J.H."/>
            <person name="Farone M.B."/>
        </authorList>
    </citation>
    <scope>NUCLEOTIDE SEQUENCE [LARGE SCALE GENOMIC DNA]</scope>
    <source>
        <strain evidence="2">HT99</strain>
    </source>
</reference>
<comment type="caution">
    <text evidence="2">The sequence shown here is derived from an EMBL/GenBank/DDBJ whole genome shotgun (WGS) entry which is preliminary data.</text>
</comment>